<reference evidence="6 7" key="1">
    <citation type="journal article" date="2017" name="Curr. Biol.">
        <title>Genome architecture and evolution of a unichromosomal asexual nematode.</title>
        <authorList>
            <person name="Fradin H."/>
            <person name="Zegar C."/>
            <person name="Gutwein M."/>
            <person name="Lucas J."/>
            <person name="Kovtun M."/>
            <person name="Corcoran D."/>
            <person name="Baugh L.R."/>
            <person name="Kiontke K."/>
            <person name="Gunsalus K."/>
            <person name="Fitch D.H."/>
            <person name="Piano F."/>
        </authorList>
    </citation>
    <scope>NUCLEOTIDE SEQUENCE [LARGE SCALE GENOMIC DNA]</scope>
    <source>
        <strain evidence="6">PF1309</strain>
    </source>
</reference>
<dbReference type="GO" id="GO:0007033">
    <property type="term" value="P:vacuole organization"/>
    <property type="evidence" value="ECO:0007669"/>
    <property type="project" value="TreeGrafter"/>
</dbReference>
<dbReference type="SMART" id="SM00382">
    <property type="entry name" value="AAA"/>
    <property type="match status" value="1"/>
</dbReference>
<dbReference type="InterPro" id="IPR027417">
    <property type="entry name" value="P-loop_NTPase"/>
</dbReference>
<dbReference type="Pfam" id="PF09336">
    <property type="entry name" value="Vps4_C"/>
    <property type="match status" value="1"/>
</dbReference>
<dbReference type="Proteomes" id="UP000218231">
    <property type="component" value="Unassembled WGS sequence"/>
</dbReference>
<sequence length="731" mass="81539">MAGSTKMLNRLAESTLAANVAIRKLEEEQLHLKQKVELLLLERAEQSKGCLKDVNSKKKPIKEGSKFGGSNDDDDDDEKKLRDRLLSTIVMKRPSTKWSDVAGLEKVKQTVTEAVIMPLRSPHLFIGSCKPWKGILLFGPPGNGKTLIAEAVATEARASTFFSVKLSDLITKWLGDSEKLVDKLFTLAREHKPSIIFIDEVDGLSSARSDDESDTTLRIKNAFMAQMQSVSTDNDNVLVLGATNRPWAIDVAIMRRFERRIYVPLPDSYGRFELFRLNVEKNYHTLIEQDYETLVQRTNGYSGHDISQIIKDASMQPIRQAQVATHFKRVRVPSPNNPAVQYDMWTACSPNDPSAKKMSYLDFNGDELAVPQMTMQDVIASLQIVKPTVNNADLAKFEQYNKDLGDSKRQPWRFSSPENRPETSKVSNCVLALRVIYALLQVGLLLSVVITLLSALNSRNRINGAIDYYPYIPAVLYLLTTVIVAFAYSVIASGGHSVRKTWLLILEGFRQFMAASLVLAMLLPDRAPLPLGGSVLCFFSLISMILFLSLQVTYCLHPKRTADEKTAKVDETILLEDGLRPELNLENRNGADAALQTSNHSTLSMRSQTPSLHTTSPVAVDTLSEKAAANDSAPSNAVFEIATFKDLQKATGSLDFSCTHCHCKLDDTHNDSVDLVIVSQGRLYCAEWDKCLVEAFQENAKDPNNFKIHPSTSLNEDQRDHLLVAFRIKNI</sequence>
<dbReference type="FunFam" id="3.40.50.300:FF:002588">
    <property type="entry name" value="ATPase, AAA family"/>
    <property type="match status" value="1"/>
</dbReference>
<organism evidence="6 7">
    <name type="scientific">Diploscapter pachys</name>
    <dbReference type="NCBI Taxonomy" id="2018661"/>
    <lineage>
        <taxon>Eukaryota</taxon>
        <taxon>Metazoa</taxon>
        <taxon>Ecdysozoa</taxon>
        <taxon>Nematoda</taxon>
        <taxon>Chromadorea</taxon>
        <taxon>Rhabditida</taxon>
        <taxon>Rhabditina</taxon>
        <taxon>Rhabditomorpha</taxon>
        <taxon>Rhabditoidea</taxon>
        <taxon>Rhabditidae</taxon>
        <taxon>Diploscapter</taxon>
    </lineage>
</organism>
<dbReference type="AlphaFoldDB" id="A0A2A2JL38"/>
<dbReference type="Gene3D" id="1.10.8.60">
    <property type="match status" value="1"/>
</dbReference>
<name>A0A2A2JL38_9BILA</name>
<dbReference type="STRING" id="2018661.A0A2A2JL38"/>
<keyword evidence="4" id="KW-0812">Transmembrane</keyword>
<protein>
    <recommendedName>
        <fullName evidence="5">AAA+ ATPase domain-containing protein</fullName>
    </recommendedName>
</protein>
<keyword evidence="3" id="KW-0067">ATP-binding</keyword>
<keyword evidence="2" id="KW-0547">Nucleotide-binding</keyword>
<dbReference type="Gene3D" id="3.40.50.300">
    <property type="entry name" value="P-loop containing nucleotide triphosphate hydrolases"/>
    <property type="match status" value="1"/>
</dbReference>
<dbReference type="EMBL" id="LIAE01010374">
    <property type="protein sequence ID" value="PAV62359.1"/>
    <property type="molecule type" value="Genomic_DNA"/>
</dbReference>
<dbReference type="PANTHER" id="PTHR23074:SF83">
    <property type="entry name" value="VACUOLAR PROTEIN SORTING-ASSOCIATED PROTEIN 4A"/>
    <property type="match status" value="1"/>
</dbReference>
<dbReference type="GO" id="GO:0005524">
    <property type="term" value="F:ATP binding"/>
    <property type="evidence" value="ECO:0007669"/>
    <property type="project" value="UniProtKB-KW"/>
</dbReference>
<dbReference type="InterPro" id="IPR003959">
    <property type="entry name" value="ATPase_AAA_core"/>
</dbReference>
<dbReference type="SUPFAM" id="SSF52540">
    <property type="entry name" value="P-loop containing nucleoside triphosphate hydrolases"/>
    <property type="match status" value="1"/>
</dbReference>
<comment type="caution">
    <text evidence="6">The sequence shown here is derived from an EMBL/GenBank/DDBJ whole genome shotgun (WGS) entry which is preliminary data.</text>
</comment>
<comment type="similarity">
    <text evidence="1">Belongs to the AAA ATPase family.</text>
</comment>
<feature type="transmembrane region" description="Helical" evidence="4">
    <location>
        <begin position="529"/>
        <end position="550"/>
    </location>
</feature>
<dbReference type="Pfam" id="PF17862">
    <property type="entry name" value="AAA_lid_3"/>
    <property type="match status" value="1"/>
</dbReference>
<dbReference type="PROSITE" id="PS00674">
    <property type="entry name" value="AAA"/>
    <property type="match status" value="1"/>
</dbReference>
<keyword evidence="7" id="KW-1185">Reference proteome</keyword>
<keyword evidence="4" id="KW-0472">Membrane</keyword>
<dbReference type="OrthoDB" id="29072at2759"/>
<gene>
    <name evidence="6" type="ORF">WR25_16743</name>
</gene>
<feature type="transmembrane region" description="Helical" evidence="4">
    <location>
        <begin position="468"/>
        <end position="491"/>
    </location>
</feature>
<dbReference type="InterPro" id="IPR003593">
    <property type="entry name" value="AAA+_ATPase"/>
</dbReference>
<dbReference type="InterPro" id="IPR050304">
    <property type="entry name" value="MT-severing_AAA_ATPase"/>
</dbReference>
<dbReference type="InterPro" id="IPR041569">
    <property type="entry name" value="AAA_lid_3"/>
</dbReference>
<dbReference type="GO" id="GO:0016197">
    <property type="term" value="P:endosomal transport"/>
    <property type="evidence" value="ECO:0007669"/>
    <property type="project" value="TreeGrafter"/>
</dbReference>
<accession>A0A2A2JL38</accession>
<dbReference type="FunFam" id="1.10.8.60:FF:000015">
    <property type="entry name" value="vacuolar protein sorting-associated protein 4A"/>
    <property type="match status" value="1"/>
</dbReference>
<evidence type="ECO:0000256" key="2">
    <source>
        <dbReference type="ARBA" id="ARBA00022741"/>
    </source>
</evidence>
<evidence type="ECO:0000256" key="3">
    <source>
        <dbReference type="ARBA" id="ARBA00022840"/>
    </source>
</evidence>
<evidence type="ECO:0000313" key="6">
    <source>
        <dbReference type="EMBL" id="PAV62357.1"/>
    </source>
</evidence>
<feature type="transmembrane region" description="Helical" evidence="4">
    <location>
        <begin position="435"/>
        <end position="456"/>
    </location>
</feature>
<dbReference type="Pfam" id="PF00004">
    <property type="entry name" value="AAA"/>
    <property type="match status" value="1"/>
</dbReference>
<dbReference type="EMBL" id="LIAE01010374">
    <property type="protein sequence ID" value="PAV62357.1"/>
    <property type="molecule type" value="Genomic_DNA"/>
</dbReference>
<evidence type="ECO:0000313" key="7">
    <source>
        <dbReference type="Proteomes" id="UP000218231"/>
    </source>
</evidence>
<dbReference type="GO" id="GO:0016887">
    <property type="term" value="F:ATP hydrolysis activity"/>
    <property type="evidence" value="ECO:0007669"/>
    <property type="project" value="InterPro"/>
</dbReference>
<evidence type="ECO:0000259" key="5">
    <source>
        <dbReference type="SMART" id="SM00382"/>
    </source>
</evidence>
<dbReference type="InterPro" id="IPR015415">
    <property type="entry name" value="Spast_Vps4_C"/>
</dbReference>
<proteinExistence type="inferred from homology"/>
<dbReference type="InterPro" id="IPR003960">
    <property type="entry name" value="ATPase_AAA_CS"/>
</dbReference>
<feature type="domain" description="AAA+ ATPase" evidence="5">
    <location>
        <begin position="131"/>
        <end position="267"/>
    </location>
</feature>
<evidence type="ECO:0000256" key="4">
    <source>
        <dbReference type="SAM" id="Phobius"/>
    </source>
</evidence>
<dbReference type="PANTHER" id="PTHR23074">
    <property type="entry name" value="AAA DOMAIN-CONTAINING"/>
    <property type="match status" value="1"/>
</dbReference>
<evidence type="ECO:0000256" key="1">
    <source>
        <dbReference type="ARBA" id="ARBA00006914"/>
    </source>
</evidence>
<keyword evidence="4" id="KW-1133">Transmembrane helix</keyword>